<reference evidence="1 2" key="1">
    <citation type="journal article" date="2012" name="Nature">
        <title>Repeated polyploidization of Gossypium genomes and the evolution of spinnable cotton fibres.</title>
        <authorList>
            <person name="Paterson A.H."/>
            <person name="Wendel J.F."/>
            <person name="Gundlach H."/>
            <person name="Guo H."/>
            <person name="Jenkins J."/>
            <person name="Jin D."/>
            <person name="Llewellyn D."/>
            <person name="Showmaker K.C."/>
            <person name="Shu S."/>
            <person name="Udall J."/>
            <person name="Yoo M.J."/>
            <person name="Byers R."/>
            <person name="Chen W."/>
            <person name="Doron-Faigenboim A."/>
            <person name="Duke M.V."/>
            <person name="Gong L."/>
            <person name="Grimwood J."/>
            <person name="Grover C."/>
            <person name="Grupp K."/>
            <person name="Hu G."/>
            <person name="Lee T.H."/>
            <person name="Li J."/>
            <person name="Lin L."/>
            <person name="Liu T."/>
            <person name="Marler B.S."/>
            <person name="Page J.T."/>
            <person name="Roberts A.W."/>
            <person name="Romanel E."/>
            <person name="Sanders W.S."/>
            <person name="Szadkowski E."/>
            <person name="Tan X."/>
            <person name="Tang H."/>
            <person name="Xu C."/>
            <person name="Wang J."/>
            <person name="Wang Z."/>
            <person name="Zhang D."/>
            <person name="Zhang L."/>
            <person name="Ashrafi H."/>
            <person name="Bedon F."/>
            <person name="Bowers J.E."/>
            <person name="Brubaker C.L."/>
            <person name="Chee P.W."/>
            <person name="Das S."/>
            <person name="Gingle A.R."/>
            <person name="Haigler C.H."/>
            <person name="Harker D."/>
            <person name="Hoffmann L.V."/>
            <person name="Hovav R."/>
            <person name="Jones D.C."/>
            <person name="Lemke C."/>
            <person name="Mansoor S."/>
            <person name="ur Rahman M."/>
            <person name="Rainville L.N."/>
            <person name="Rambani A."/>
            <person name="Reddy U.K."/>
            <person name="Rong J.K."/>
            <person name="Saranga Y."/>
            <person name="Scheffler B.E."/>
            <person name="Scheffler J.A."/>
            <person name="Stelly D.M."/>
            <person name="Triplett B.A."/>
            <person name="Van Deynze A."/>
            <person name="Vaslin M.F."/>
            <person name="Waghmare V.N."/>
            <person name="Walford S.A."/>
            <person name="Wright R.J."/>
            <person name="Zaki E.A."/>
            <person name="Zhang T."/>
            <person name="Dennis E.S."/>
            <person name="Mayer K.F."/>
            <person name="Peterson D.G."/>
            <person name="Rokhsar D.S."/>
            <person name="Wang X."/>
            <person name="Schmutz J."/>
        </authorList>
    </citation>
    <scope>NUCLEOTIDE SEQUENCE [LARGE SCALE GENOMIC DNA]</scope>
</reference>
<proteinExistence type="predicted"/>
<organism evidence="1 2">
    <name type="scientific">Gossypium raimondii</name>
    <name type="common">Peruvian cotton</name>
    <name type="synonym">Gossypium klotzschianum subsp. raimondii</name>
    <dbReference type="NCBI Taxonomy" id="29730"/>
    <lineage>
        <taxon>Eukaryota</taxon>
        <taxon>Viridiplantae</taxon>
        <taxon>Streptophyta</taxon>
        <taxon>Embryophyta</taxon>
        <taxon>Tracheophyta</taxon>
        <taxon>Spermatophyta</taxon>
        <taxon>Magnoliopsida</taxon>
        <taxon>eudicotyledons</taxon>
        <taxon>Gunneridae</taxon>
        <taxon>Pentapetalae</taxon>
        <taxon>rosids</taxon>
        <taxon>malvids</taxon>
        <taxon>Malvales</taxon>
        <taxon>Malvaceae</taxon>
        <taxon>Malvoideae</taxon>
        <taxon>Gossypium</taxon>
    </lineage>
</organism>
<evidence type="ECO:0000313" key="1">
    <source>
        <dbReference type="EMBL" id="KJB46453.1"/>
    </source>
</evidence>
<dbReference type="Proteomes" id="UP000032304">
    <property type="component" value="Chromosome 7"/>
</dbReference>
<sequence length="173" mass="20124">MTPTTSESSSLPDAEERSATSNFTAWLGKLKDAPYDADDLLHELSFDVFRRLLFPWSRANNYVYLPTMSSQIQVTKNRLTSSERVLDMLNFFNHLLVKFPLMAAKITTLEAGCPTRMKTTEKLSLWQIKITKFYSKSRNKDKLSLTNEFLCFSCFTHRRRRPFLCLLFTDIDT</sequence>
<keyword evidence="2" id="KW-1185">Reference proteome</keyword>
<accession>A0A0D2R555</accession>
<name>A0A0D2R555_GOSRA</name>
<protein>
    <submittedName>
        <fullName evidence="1">Uncharacterized protein</fullName>
    </submittedName>
</protein>
<dbReference type="EMBL" id="CM001746">
    <property type="protein sequence ID" value="KJB46453.1"/>
    <property type="molecule type" value="Genomic_DNA"/>
</dbReference>
<dbReference type="Gramene" id="KJB46453">
    <property type="protein sequence ID" value="KJB46453"/>
    <property type="gene ID" value="B456_007G369600"/>
</dbReference>
<dbReference type="AlphaFoldDB" id="A0A0D2R555"/>
<evidence type="ECO:0000313" key="2">
    <source>
        <dbReference type="Proteomes" id="UP000032304"/>
    </source>
</evidence>
<gene>
    <name evidence="1" type="ORF">B456_007G369600</name>
</gene>